<dbReference type="SMART" id="SM00342">
    <property type="entry name" value="HTH_ARAC"/>
    <property type="match status" value="1"/>
</dbReference>
<keyword evidence="2" id="KW-0238">DNA-binding</keyword>
<dbReference type="Gene3D" id="1.10.10.60">
    <property type="entry name" value="Homeodomain-like"/>
    <property type="match status" value="1"/>
</dbReference>
<dbReference type="RefSeq" id="WP_123211957.1">
    <property type="nucleotide sequence ID" value="NZ_RJVO01000004.1"/>
</dbReference>
<keyword evidence="1" id="KW-0805">Transcription regulation</keyword>
<dbReference type="InterPro" id="IPR018060">
    <property type="entry name" value="HTH_AraC"/>
</dbReference>
<dbReference type="InterPro" id="IPR032687">
    <property type="entry name" value="AraC-type_N"/>
</dbReference>
<dbReference type="PROSITE" id="PS01124">
    <property type="entry name" value="HTH_ARAC_FAMILY_2"/>
    <property type="match status" value="1"/>
</dbReference>
<evidence type="ECO:0000256" key="1">
    <source>
        <dbReference type="ARBA" id="ARBA00023015"/>
    </source>
</evidence>
<organism evidence="6 7">
    <name type="scientific">Stagnimonas aquatica</name>
    <dbReference type="NCBI Taxonomy" id="2689987"/>
    <lineage>
        <taxon>Bacteria</taxon>
        <taxon>Pseudomonadati</taxon>
        <taxon>Pseudomonadota</taxon>
        <taxon>Gammaproteobacteria</taxon>
        <taxon>Nevskiales</taxon>
        <taxon>Nevskiaceae</taxon>
        <taxon>Stagnimonas</taxon>
    </lineage>
</organism>
<dbReference type="Pfam" id="PF12625">
    <property type="entry name" value="Arabinose_bd"/>
    <property type="match status" value="1"/>
</dbReference>
<protein>
    <submittedName>
        <fullName evidence="6">AraC family transcriptional regulator</fullName>
    </submittedName>
</protein>
<feature type="region of interest" description="Disordered" evidence="4">
    <location>
        <begin position="334"/>
        <end position="358"/>
    </location>
</feature>
<feature type="domain" description="HTH araC/xylS-type" evidence="5">
    <location>
        <begin position="240"/>
        <end position="337"/>
    </location>
</feature>
<evidence type="ECO:0000259" key="5">
    <source>
        <dbReference type="PROSITE" id="PS01124"/>
    </source>
</evidence>
<evidence type="ECO:0000256" key="4">
    <source>
        <dbReference type="SAM" id="MobiDB-lite"/>
    </source>
</evidence>
<dbReference type="GO" id="GO:0000976">
    <property type="term" value="F:transcription cis-regulatory region binding"/>
    <property type="evidence" value="ECO:0007669"/>
    <property type="project" value="TreeGrafter"/>
</dbReference>
<proteinExistence type="predicted"/>
<dbReference type="GO" id="GO:0005829">
    <property type="term" value="C:cytosol"/>
    <property type="evidence" value="ECO:0007669"/>
    <property type="project" value="TreeGrafter"/>
</dbReference>
<dbReference type="EMBL" id="RJVO01000004">
    <property type="protein sequence ID" value="ROH89660.1"/>
    <property type="molecule type" value="Genomic_DNA"/>
</dbReference>
<gene>
    <name evidence="6" type="ORF">ED208_11085</name>
</gene>
<dbReference type="GO" id="GO:0003700">
    <property type="term" value="F:DNA-binding transcription factor activity"/>
    <property type="evidence" value="ECO:0007669"/>
    <property type="project" value="InterPro"/>
</dbReference>
<keyword evidence="7" id="KW-1185">Reference proteome</keyword>
<dbReference type="AlphaFoldDB" id="A0A3N0VA57"/>
<dbReference type="InterPro" id="IPR009057">
    <property type="entry name" value="Homeodomain-like_sf"/>
</dbReference>
<evidence type="ECO:0000313" key="7">
    <source>
        <dbReference type="Proteomes" id="UP000282106"/>
    </source>
</evidence>
<dbReference type="Pfam" id="PF12833">
    <property type="entry name" value="HTH_18"/>
    <property type="match status" value="1"/>
</dbReference>
<dbReference type="SUPFAM" id="SSF46689">
    <property type="entry name" value="Homeodomain-like"/>
    <property type="match status" value="1"/>
</dbReference>
<evidence type="ECO:0000256" key="2">
    <source>
        <dbReference type="ARBA" id="ARBA00023125"/>
    </source>
</evidence>
<dbReference type="InParanoid" id="A0A3N0VA57"/>
<reference evidence="6 7" key="1">
    <citation type="submission" date="2018-10" db="EMBL/GenBank/DDBJ databases">
        <authorList>
            <person name="Chen W.-M."/>
        </authorList>
    </citation>
    <scope>NUCLEOTIDE SEQUENCE [LARGE SCALE GENOMIC DNA]</scope>
    <source>
        <strain evidence="6 7">THS-13</strain>
    </source>
</reference>
<dbReference type="PANTHER" id="PTHR47894">
    <property type="entry name" value="HTH-TYPE TRANSCRIPTIONAL REGULATOR GADX"/>
    <property type="match status" value="1"/>
</dbReference>
<name>A0A3N0VA57_9GAMM</name>
<evidence type="ECO:0000313" key="6">
    <source>
        <dbReference type="EMBL" id="ROH89660.1"/>
    </source>
</evidence>
<dbReference type="PANTHER" id="PTHR47894:SF1">
    <property type="entry name" value="HTH-TYPE TRANSCRIPTIONAL REGULATOR VQSM"/>
    <property type="match status" value="1"/>
</dbReference>
<sequence>MRTNDLIVPTVPISYVLLMLDIAADLGIERERLLSGIAIPPELLLRPDGRISLLQEYATLCQRALDLTGEPGLAYEFGLRATLTTHGILGYGLMSQPSLRQVFDFAQRYASILRMPAWDMRFYTEGPYAVMEGHESISHGHLRRFSCEQLLVSVSSIARQLLPADAPLELWFDHPEPDYHPRFRHRLPQARFSTGLTQVRIPSQYLDIPLKMADSVSAQLAERECERELTLLGHNRDLVNQVRALLVNQPDGYPSLDAVADSLHTTSRTLTRQLDKRGSGFRLLLEEARKRDSLNLLKDPRLTLTDIAHRLGYSTMANFARAFRCWHGDSPGGWRQQLGATEGPAPSPPARPSGVRGA</sequence>
<keyword evidence="3" id="KW-0804">Transcription</keyword>
<dbReference type="Proteomes" id="UP000282106">
    <property type="component" value="Unassembled WGS sequence"/>
</dbReference>
<accession>A0A3N0VA57</accession>
<comment type="caution">
    <text evidence="6">The sequence shown here is derived from an EMBL/GenBank/DDBJ whole genome shotgun (WGS) entry which is preliminary data.</text>
</comment>
<evidence type="ECO:0000256" key="3">
    <source>
        <dbReference type="ARBA" id="ARBA00023163"/>
    </source>
</evidence>